<feature type="domain" description="Methyltransferase" evidence="1">
    <location>
        <begin position="58"/>
        <end position="162"/>
    </location>
</feature>
<comment type="caution">
    <text evidence="2">The sequence shown here is derived from an EMBL/GenBank/DDBJ whole genome shotgun (WGS) entry which is preliminary data.</text>
</comment>
<dbReference type="InterPro" id="IPR041698">
    <property type="entry name" value="Methyltransf_25"/>
</dbReference>
<dbReference type="Pfam" id="PF13649">
    <property type="entry name" value="Methyltransf_25"/>
    <property type="match status" value="1"/>
</dbReference>
<dbReference type="RefSeq" id="XP_060281182.1">
    <property type="nucleotide sequence ID" value="XM_060432502.1"/>
</dbReference>
<dbReference type="GO" id="GO:0008168">
    <property type="term" value="F:methyltransferase activity"/>
    <property type="evidence" value="ECO:0007669"/>
    <property type="project" value="UniProtKB-KW"/>
</dbReference>
<accession>A0AAJ0FJY6</accession>
<reference evidence="2" key="1">
    <citation type="submission" date="2023-06" db="EMBL/GenBank/DDBJ databases">
        <title>Genome-scale phylogeny and comparative genomics of the fungal order Sordariales.</title>
        <authorList>
            <consortium name="Lawrence Berkeley National Laboratory"/>
            <person name="Hensen N."/>
            <person name="Bonometti L."/>
            <person name="Westerberg I."/>
            <person name="Brannstrom I.O."/>
            <person name="Guillou S."/>
            <person name="Cros-Aarteil S."/>
            <person name="Calhoun S."/>
            <person name="Haridas S."/>
            <person name="Kuo A."/>
            <person name="Mondo S."/>
            <person name="Pangilinan J."/>
            <person name="Riley R."/>
            <person name="Labutti K."/>
            <person name="Andreopoulos B."/>
            <person name="Lipzen A."/>
            <person name="Chen C."/>
            <person name="Yanf M."/>
            <person name="Daum C."/>
            <person name="Ng V."/>
            <person name="Clum A."/>
            <person name="Steindorff A."/>
            <person name="Ohm R."/>
            <person name="Martin F."/>
            <person name="Silar P."/>
            <person name="Natvig D."/>
            <person name="Lalanne C."/>
            <person name="Gautier V."/>
            <person name="Ament-Velasquez S.L."/>
            <person name="Kruys A."/>
            <person name="Hutchinson M.I."/>
            <person name="Powell A.J."/>
            <person name="Barry K."/>
            <person name="Miller A.N."/>
            <person name="Grigoriev I.V."/>
            <person name="Debuchy R."/>
            <person name="Gladieux P."/>
            <person name="Thoren M.H."/>
            <person name="Johannesson H."/>
        </authorList>
    </citation>
    <scope>NUCLEOTIDE SEQUENCE</scope>
    <source>
        <strain evidence="2">8032-3</strain>
    </source>
</reference>
<dbReference type="Gene3D" id="3.40.50.150">
    <property type="entry name" value="Vaccinia Virus protein VP39"/>
    <property type="match status" value="1"/>
</dbReference>
<evidence type="ECO:0000313" key="3">
    <source>
        <dbReference type="Proteomes" id="UP001244011"/>
    </source>
</evidence>
<gene>
    <name evidence="2" type="ORF">QBC33DRAFT_612691</name>
</gene>
<protein>
    <submittedName>
        <fullName evidence="2">SAM-dependent methyltransferase</fullName>
    </submittedName>
</protein>
<organism evidence="2 3">
    <name type="scientific">Phialemonium atrogriseum</name>
    <dbReference type="NCBI Taxonomy" id="1093897"/>
    <lineage>
        <taxon>Eukaryota</taxon>
        <taxon>Fungi</taxon>
        <taxon>Dikarya</taxon>
        <taxon>Ascomycota</taxon>
        <taxon>Pezizomycotina</taxon>
        <taxon>Sordariomycetes</taxon>
        <taxon>Sordariomycetidae</taxon>
        <taxon>Cephalothecales</taxon>
        <taxon>Cephalothecaceae</taxon>
        <taxon>Phialemonium</taxon>
    </lineage>
</organism>
<dbReference type="GO" id="GO:0032259">
    <property type="term" value="P:methylation"/>
    <property type="evidence" value="ECO:0007669"/>
    <property type="project" value="UniProtKB-KW"/>
</dbReference>
<dbReference type="EMBL" id="MU839017">
    <property type="protein sequence ID" value="KAK1764969.1"/>
    <property type="molecule type" value="Genomic_DNA"/>
</dbReference>
<keyword evidence="3" id="KW-1185">Reference proteome</keyword>
<dbReference type="SUPFAM" id="SSF53335">
    <property type="entry name" value="S-adenosyl-L-methionine-dependent methyltransferases"/>
    <property type="match status" value="1"/>
</dbReference>
<dbReference type="Proteomes" id="UP001244011">
    <property type="component" value="Unassembled WGS sequence"/>
</dbReference>
<keyword evidence="2" id="KW-0808">Transferase</keyword>
<sequence>MSAPTPDPVLPLTSAPKIASHTLHHPSHLPSELSQATHRIHLVNHWGGPTLIRPGARVLEIGCGQGGCTAVLAEAVGPRGAVDAVDPGAPDYGAPYTLAQAQAHISASAVGGRVAWHRAQVLDFLGEKGQAADRTWDVAVLAHCVWYFESGRVLEDILRALRGRVGAVCVAEYALRATEPAAVPHVLAALGRGALEAHRVESRQNIRTPLSPEAIRGIARKAGWEVESEGVVVPEQGLLDGRWEADMVVGQGFEGEIDGAVDDERVGTLLRSARAATVAAVDAVGGVDKVQTMDVWVSVLHLYLAQLRTQSTANEP</sequence>
<dbReference type="GeneID" id="85315689"/>
<name>A0AAJ0FJY6_9PEZI</name>
<evidence type="ECO:0000313" key="2">
    <source>
        <dbReference type="EMBL" id="KAK1764969.1"/>
    </source>
</evidence>
<keyword evidence="2" id="KW-0489">Methyltransferase</keyword>
<dbReference type="CDD" id="cd02440">
    <property type="entry name" value="AdoMet_MTases"/>
    <property type="match status" value="1"/>
</dbReference>
<proteinExistence type="predicted"/>
<evidence type="ECO:0000259" key="1">
    <source>
        <dbReference type="Pfam" id="PF13649"/>
    </source>
</evidence>
<dbReference type="InterPro" id="IPR029063">
    <property type="entry name" value="SAM-dependent_MTases_sf"/>
</dbReference>
<dbReference type="AlphaFoldDB" id="A0AAJ0FJY6"/>